<dbReference type="NCBIfam" id="TIGR02532">
    <property type="entry name" value="IV_pilin_GFxxxE"/>
    <property type="match status" value="1"/>
</dbReference>
<dbReference type="PANTHER" id="PTHR30093">
    <property type="entry name" value="GENERAL SECRETION PATHWAY PROTEIN G"/>
    <property type="match status" value="1"/>
</dbReference>
<dbReference type="PROSITE" id="PS00409">
    <property type="entry name" value="PROKAR_NTER_METHYL"/>
    <property type="match status" value="1"/>
</dbReference>
<dbReference type="InterPro" id="IPR018247">
    <property type="entry name" value="EF_Hand_1_Ca_BS"/>
</dbReference>
<keyword evidence="1" id="KW-0812">Transmembrane</keyword>
<evidence type="ECO:0000313" key="4">
    <source>
        <dbReference type="EMBL" id="QDT74932.1"/>
    </source>
</evidence>
<feature type="domain" description="DUF1559" evidence="3">
    <location>
        <begin position="449"/>
        <end position="694"/>
    </location>
</feature>
<dbReference type="EMBL" id="CP036339">
    <property type="protein sequence ID" value="QDT74932.1"/>
    <property type="molecule type" value="Genomic_DNA"/>
</dbReference>
<feature type="signal peptide" evidence="2">
    <location>
        <begin position="1"/>
        <end position="31"/>
    </location>
</feature>
<feature type="transmembrane region" description="Helical" evidence="1">
    <location>
        <begin position="385"/>
        <end position="406"/>
    </location>
</feature>
<feature type="chain" id="PRO_5021813792" description="DUF1559 domain-containing protein" evidence="2">
    <location>
        <begin position="32"/>
        <end position="716"/>
    </location>
</feature>
<dbReference type="Pfam" id="PF07596">
    <property type="entry name" value="SBP_bac_10"/>
    <property type="match status" value="1"/>
</dbReference>
<keyword evidence="5" id="KW-1185">Reference proteome</keyword>
<gene>
    <name evidence="4" type="ORF">I41_41360</name>
</gene>
<dbReference type="RefSeq" id="WP_145434645.1">
    <property type="nucleotide sequence ID" value="NZ_CP036339.1"/>
</dbReference>
<dbReference type="AlphaFoldDB" id="A0A517U2S8"/>
<dbReference type="InterPro" id="IPR027558">
    <property type="entry name" value="Pre_pil_HX9DG_C"/>
</dbReference>
<sequence length="716" mass="75898" precursor="true">MDIACKRRSIARAAALACCAAIAVWSTAAWAATASWNAPDIDVFHYSNADEPGRGTAPTFVGGFTFDGSNQFVPSTATNPARLGMSMVAFDTSDQINVGLAPQQYQINSVAVTVQYYNGTFGTLKYEDQPVSRAAFLADMQNGVGGIQRPIELYGVGFRSGLTGFDFDGTSDPQKFNSLSHGYGAGGYRIYPVDGDPAQPGAYRDVANNLTGGFSATAAGGTMAPFDATPWAIGKTNLARGADLPERTTFTFTLDLNAPGVRSYVQASLADGGLGFMLSSLHLASQPGFGVLPYPQWFMQESVGGFFNGVAATLAIDYAMGSVGLAGDYDGNQTVDGGDFLRWQQTFGAGASPAGSGADGDGDGAVDADDLVIWRNAFGAGNSSAAVAAVPEPAAGLLALLAMAAIGRRRPRLLPSRDLRARRGFTLVELLVVIAIIGVLIALLLPAVQSAREAARRMSCQNKLKQIGLATQNYAASQKHLPPPKFGDTNYDELGSTFVLLLPYLEQGSRFAAYDLTKKSNDPANLPITSQPLDVYTCPSMAMMRQAPDAGCGEVLGPTSFMISSRTDYANFAALDGAFENPPADGQYRLSMQHITDGASNTLLVGETNYSHQGWVWSGGECATLAGTVKFGDQTWAEGYWALSWGHMSASFPQAYNNSVNFQKPISARTFRSDHPGGVQFVLLDGSVRMLSDDSAPEIRRALVTRAGDEVEHRVD</sequence>
<name>A0A517U2S8_9BACT</name>
<dbReference type="SUPFAM" id="SSF54523">
    <property type="entry name" value="Pili subunits"/>
    <property type="match status" value="1"/>
</dbReference>
<organism evidence="4 5">
    <name type="scientific">Lacipirellula limnantheis</name>
    <dbReference type="NCBI Taxonomy" id="2528024"/>
    <lineage>
        <taxon>Bacteria</taxon>
        <taxon>Pseudomonadati</taxon>
        <taxon>Planctomycetota</taxon>
        <taxon>Planctomycetia</taxon>
        <taxon>Pirellulales</taxon>
        <taxon>Lacipirellulaceae</taxon>
        <taxon>Lacipirellula</taxon>
    </lineage>
</organism>
<protein>
    <recommendedName>
        <fullName evidence="3">DUF1559 domain-containing protein</fullName>
    </recommendedName>
</protein>
<dbReference type="Proteomes" id="UP000317909">
    <property type="component" value="Chromosome"/>
</dbReference>
<dbReference type="OrthoDB" id="259414at2"/>
<dbReference type="Gene3D" id="1.10.1330.10">
    <property type="entry name" value="Dockerin domain"/>
    <property type="match status" value="1"/>
</dbReference>
<dbReference type="NCBIfam" id="TIGR04294">
    <property type="entry name" value="pre_pil_HX9DG"/>
    <property type="match status" value="1"/>
</dbReference>
<feature type="transmembrane region" description="Helical" evidence="1">
    <location>
        <begin position="427"/>
        <end position="448"/>
    </location>
</feature>
<evidence type="ECO:0000259" key="3">
    <source>
        <dbReference type="Pfam" id="PF07596"/>
    </source>
</evidence>
<evidence type="ECO:0000256" key="2">
    <source>
        <dbReference type="SAM" id="SignalP"/>
    </source>
</evidence>
<keyword evidence="1" id="KW-1133">Transmembrane helix</keyword>
<accession>A0A517U2S8</accession>
<dbReference type="InterPro" id="IPR012902">
    <property type="entry name" value="N_methyl_site"/>
</dbReference>
<reference evidence="4 5" key="1">
    <citation type="submission" date="2019-02" db="EMBL/GenBank/DDBJ databases">
        <title>Deep-cultivation of Planctomycetes and their phenomic and genomic characterization uncovers novel biology.</title>
        <authorList>
            <person name="Wiegand S."/>
            <person name="Jogler M."/>
            <person name="Boedeker C."/>
            <person name="Pinto D."/>
            <person name="Vollmers J."/>
            <person name="Rivas-Marin E."/>
            <person name="Kohn T."/>
            <person name="Peeters S.H."/>
            <person name="Heuer A."/>
            <person name="Rast P."/>
            <person name="Oberbeckmann S."/>
            <person name="Bunk B."/>
            <person name="Jeske O."/>
            <person name="Meyerdierks A."/>
            <person name="Storesund J.E."/>
            <person name="Kallscheuer N."/>
            <person name="Luecker S."/>
            <person name="Lage O.M."/>
            <person name="Pohl T."/>
            <person name="Merkel B.J."/>
            <person name="Hornburger P."/>
            <person name="Mueller R.-W."/>
            <person name="Bruemmer F."/>
            <person name="Labrenz M."/>
            <person name="Spormann A.M."/>
            <person name="Op den Camp H."/>
            <person name="Overmann J."/>
            <person name="Amann R."/>
            <person name="Jetten M.S.M."/>
            <person name="Mascher T."/>
            <person name="Medema M.H."/>
            <person name="Devos D.P."/>
            <person name="Kaster A.-K."/>
            <person name="Ovreas L."/>
            <person name="Rohde M."/>
            <person name="Galperin M.Y."/>
            <person name="Jogler C."/>
        </authorList>
    </citation>
    <scope>NUCLEOTIDE SEQUENCE [LARGE SCALE GENOMIC DNA]</scope>
    <source>
        <strain evidence="4 5">I41</strain>
    </source>
</reference>
<dbReference type="PANTHER" id="PTHR30093:SF2">
    <property type="entry name" value="TYPE II SECRETION SYSTEM PROTEIN H"/>
    <property type="match status" value="1"/>
</dbReference>
<dbReference type="InterPro" id="IPR045584">
    <property type="entry name" value="Pilin-like"/>
</dbReference>
<proteinExistence type="predicted"/>
<dbReference type="PROSITE" id="PS00018">
    <property type="entry name" value="EF_HAND_1"/>
    <property type="match status" value="2"/>
</dbReference>
<dbReference type="InterPro" id="IPR011453">
    <property type="entry name" value="DUF1559"/>
</dbReference>
<dbReference type="Gene3D" id="3.30.700.10">
    <property type="entry name" value="Glycoprotein, Type 4 Pilin"/>
    <property type="match status" value="1"/>
</dbReference>
<keyword evidence="1" id="KW-0472">Membrane</keyword>
<evidence type="ECO:0000256" key="1">
    <source>
        <dbReference type="SAM" id="Phobius"/>
    </source>
</evidence>
<dbReference type="InterPro" id="IPR036439">
    <property type="entry name" value="Dockerin_dom_sf"/>
</dbReference>
<evidence type="ECO:0000313" key="5">
    <source>
        <dbReference type="Proteomes" id="UP000317909"/>
    </source>
</evidence>
<dbReference type="KEGG" id="llh:I41_41360"/>
<keyword evidence="2" id="KW-0732">Signal</keyword>
<dbReference type="GO" id="GO:0000272">
    <property type="term" value="P:polysaccharide catabolic process"/>
    <property type="evidence" value="ECO:0007669"/>
    <property type="project" value="InterPro"/>
</dbReference>
<dbReference type="Pfam" id="PF07963">
    <property type="entry name" value="N_methyl"/>
    <property type="match status" value="1"/>
</dbReference>